<evidence type="ECO:0000313" key="2">
    <source>
        <dbReference type="EMBL" id="APH53308.1"/>
    </source>
</evidence>
<evidence type="ECO:0000259" key="1">
    <source>
        <dbReference type="Pfam" id="PF04069"/>
    </source>
</evidence>
<sequence length="338" mass="37040">MRRFMAGVGDSLALCIDGGMNMRNSVTARLRAVLMASVGFGLFATTAAQADPSSCRKVRLSDIGWTDVSATTAVTAVLLKDLGYRPDVALLSLPVTYRSLADKQLDVFTGNWMPSGAADRKPYEASLDIIGPNLAGAKYTLAVPAYLYDAGLHDFADISKFADKLGNKIYGIEPGNDGNRHILEMIDRNANNLGKFKLVESSEQGMLAEIDRKIRNKEPIVFLGWEPHPMNTLYKIKYLTGGDKEFGPNYGGAEIFTNTWKGYSEKCPNVGKLLHNMHFSLDGENKMMDAIMNHHVDPPKAAKAWLRSNPDTVKTWLDGVTTYDGSPGWEAVKAKLGD</sequence>
<dbReference type="GO" id="GO:0022857">
    <property type="term" value="F:transmembrane transporter activity"/>
    <property type="evidence" value="ECO:0007669"/>
    <property type="project" value="InterPro"/>
</dbReference>
<dbReference type="InterPro" id="IPR017783">
    <property type="entry name" value="ABC_choline_sub-bd"/>
</dbReference>
<dbReference type="GO" id="GO:0033265">
    <property type="term" value="F:choline binding"/>
    <property type="evidence" value="ECO:0007669"/>
    <property type="project" value="InterPro"/>
</dbReference>
<dbReference type="GO" id="GO:0043190">
    <property type="term" value="C:ATP-binding cassette (ABC) transporter complex"/>
    <property type="evidence" value="ECO:0007669"/>
    <property type="project" value="InterPro"/>
</dbReference>
<dbReference type="InterPro" id="IPR007210">
    <property type="entry name" value="ABC_Gly_betaine_transp_sub-bd"/>
</dbReference>
<dbReference type="GO" id="GO:0015871">
    <property type="term" value="P:choline transport"/>
    <property type="evidence" value="ECO:0007669"/>
    <property type="project" value="InterPro"/>
</dbReference>
<name>A0AAC9KA71_9PROT</name>
<dbReference type="AlphaFoldDB" id="A0AAC9KA71"/>
<accession>A0AAC9KA71</accession>
<dbReference type="Pfam" id="PF04069">
    <property type="entry name" value="OpuAC"/>
    <property type="match status" value="1"/>
</dbReference>
<dbReference type="NCBIfam" id="TIGR03414">
    <property type="entry name" value="ABC_choline_bnd"/>
    <property type="match status" value="1"/>
</dbReference>
<dbReference type="SUPFAM" id="SSF53850">
    <property type="entry name" value="Periplasmic binding protein-like II"/>
    <property type="match status" value="1"/>
</dbReference>
<dbReference type="Gene3D" id="3.40.190.100">
    <property type="entry name" value="Glycine betaine-binding periplasmic protein, domain 2"/>
    <property type="match status" value="1"/>
</dbReference>
<reference evidence="3" key="1">
    <citation type="submission" date="2016-11" db="EMBL/GenBank/DDBJ databases">
        <title>Comparative genomic and phenotypic analysis of Granulibacter bethesdensis clinical isolates from patients with chronic granulomatous disease.</title>
        <authorList>
            <person name="Zarember K.A."/>
            <person name="Porcella S.F."/>
            <person name="Chu J."/>
            <person name="Ding L."/>
            <person name="Dahlstrom E."/>
            <person name="Barbian K."/>
            <person name="Martens C."/>
            <person name="Sykora L."/>
            <person name="Kramer S."/>
            <person name="Pettinato A.M."/>
            <person name="Hong H."/>
            <person name="Wald G."/>
            <person name="Berg L.J."/>
            <person name="Rogge L.S."/>
            <person name="Greenberg D.E."/>
            <person name="Falcone E.L."/>
            <person name="Neves J.F."/>
            <person name="Simoes M.J."/>
            <person name="Casal M."/>
            <person name="Rodriguez-Lopez F.C."/>
            <person name="Zelazny A."/>
            <person name="Gallin J.I."/>
            <person name="Holland S.M."/>
        </authorList>
    </citation>
    <scope>NUCLEOTIDE SEQUENCE [LARGE SCALE GENOMIC DNA]</scope>
    <source>
        <strain evidence="3">NIH9.1</strain>
    </source>
</reference>
<organism evidence="2 3">
    <name type="scientific">Granulibacter bethesdensis</name>
    <dbReference type="NCBI Taxonomy" id="364410"/>
    <lineage>
        <taxon>Bacteria</taxon>
        <taxon>Pseudomonadati</taxon>
        <taxon>Pseudomonadota</taxon>
        <taxon>Alphaproteobacteria</taxon>
        <taxon>Acetobacterales</taxon>
        <taxon>Acetobacteraceae</taxon>
        <taxon>Granulibacter</taxon>
    </lineage>
</organism>
<protein>
    <submittedName>
        <fullName evidence="2">Glycine betaine/L-proline transport system binding protein proX</fullName>
    </submittedName>
</protein>
<dbReference type="Proteomes" id="UP000182373">
    <property type="component" value="Chromosome"/>
</dbReference>
<dbReference type="CDD" id="cd13640">
    <property type="entry name" value="PBP2_ChoX"/>
    <property type="match status" value="1"/>
</dbReference>
<evidence type="ECO:0000313" key="3">
    <source>
        <dbReference type="Proteomes" id="UP000182373"/>
    </source>
</evidence>
<dbReference type="GO" id="GO:0042597">
    <property type="term" value="C:periplasmic space"/>
    <property type="evidence" value="ECO:0007669"/>
    <property type="project" value="InterPro"/>
</dbReference>
<proteinExistence type="predicted"/>
<feature type="domain" description="ABC-type glycine betaine transport system substrate-binding" evidence="1">
    <location>
        <begin position="57"/>
        <end position="307"/>
    </location>
</feature>
<gene>
    <name evidence="2" type="ORF">GbCGDNIH9_0084</name>
</gene>
<dbReference type="EMBL" id="CP018191">
    <property type="protein sequence ID" value="APH53308.1"/>
    <property type="molecule type" value="Genomic_DNA"/>
</dbReference>
<dbReference type="Gene3D" id="3.40.190.10">
    <property type="entry name" value="Periplasmic binding protein-like II"/>
    <property type="match status" value="1"/>
</dbReference>